<dbReference type="PANTHER" id="PTHR34609:SF17">
    <property type="entry name" value="GEO08273P1-RELATED"/>
    <property type="match status" value="1"/>
</dbReference>
<keyword evidence="1" id="KW-1133">Transmembrane helix</keyword>
<feature type="transmembrane region" description="Helical" evidence="1">
    <location>
        <begin position="133"/>
        <end position="155"/>
    </location>
</feature>
<evidence type="ECO:0000313" key="3">
    <source>
        <dbReference type="Proteomes" id="UP000625711"/>
    </source>
</evidence>
<organism evidence="2 3">
    <name type="scientific">Rhynchophorus ferrugineus</name>
    <name type="common">Red palm weevil</name>
    <name type="synonym">Curculio ferrugineus</name>
    <dbReference type="NCBI Taxonomy" id="354439"/>
    <lineage>
        <taxon>Eukaryota</taxon>
        <taxon>Metazoa</taxon>
        <taxon>Ecdysozoa</taxon>
        <taxon>Arthropoda</taxon>
        <taxon>Hexapoda</taxon>
        <taxon>Insecta</taxon>
        <taxon>Pterygota</taxon>
        <taxon>Neoptera</taxon>
        <taxon>Endopterygota</taxon>
        <taxon>Coleoptera</taxon>
        <taxon>Polyphaga</taxon>
        <taxon>Cucujiformia</taxon>
        <taxon>Curculionidae</taxon>
        <taxon>Dryophthorinae</taxon>
        <taxon>Rhynchophorus</taxon>
    </lineage>
</organism>
<feature type="transmembrane region" description="Helical" evidence="1">
    <location>
        <begin position="68"/>
        <end position="93"/>
    </location>
</feature>
<dbReference type="AlphaFoldDB" id="A0A834I039"/>
<keyword evidence="1" id="KW-0812">Transmembrane</keyword>
<keyword evidence="1" id="KW-0472">Membrane</keyword>
<comment type="caution">
    <text evidence="2">The sequence shown here is derived from an EMBL/GenBank/DDBJ whole genome shotgun (WGS) entry which is preliminary data.</text>
</comment>
<dbReference type="Proteomes" id="UP000625711">
    <property type="component" value="Unassembled WGS sequence"/>
</dbReference>
<feature type="transmembrane region" description="Helical" evidence="1">
    <location>
        <begin position="27"/>
        <end position="48"/>
    </location>
</feature>
<dbReference type="OrthoDB" id="6347032at2759"/>
<feature type="transmembrane region" description="Helical" evidence="1">
    <location>
        <begin position="105"/>
        <end position="127"/>
    </location>
</feature>
<dbReference type="InterPro" id="IPR053077">
    <property type="entry name" value="MARVEL_domain_protein_3"/>
</dbReference>
<protein>
    <submittedName>
        <fullName evidence="2">Uncharacterized protein</fullName>
    </submittedName>
</protein>
<evidence type="ECO:0000256" key="1">
    <source>
        <dbReference type="SAM" id="Phobius"/>
    </source>
</evidence>
<gene>
    <name evidence="2" type="ORF">GWI33_018523</name>
</gene>
<sequence length="169" mass="18544">MSNNKSKTMGSTVLSNCCGFSLKHGTIIIGVIQSIFAFMSLILTAAYAEHPHELIQMSDPSVVPKLEVLRVILIIIAVASALQCIFSICLIFGAELNKPSLLTPYLVINPLALFVYIVTTLIAIIHHTGENNAPFIIGHIAISCIVSLIVIYKFLTVYSFRHQLKSLNF</sequence>
<accession>A0A834I039</accession>
<proteinExistence type="predicted"/>
<evidence type="ECO:0000313" key="2">
    <source>
        <dbReference type="EMBL" id="KAF7268330.1"/>
    </source>
</evidence>
<name>A0A834I039_RHYFE</name>
<dbReference type="EMBL" id="JAACXV010014332">
    <property type="protein sequence ID" value="KAF7268330.1"/>
    <property type="molecule type" value="Genomic_DNA"/>
</dbReference>
<reference evidence="2" key="1">
    <citation type="submission" date="2020-08" db="EMBL/GenBank/DDBJ databases">
        <title>Genome sequencing and assembly of the red palm weevil Rhynchophorus ferrugineus.</title>
        <authorList>
            <person name="Dias G.B."/>
            <person name="Bergman C.M."/>
            <person name="Manee M."/>
        </authorList>
    </citation>
    <scope>NUCLEOTIDE SEQUENCE</scope>
    <source>
        <strain evidence="2">AA-2017</strain>
        <tissue evidence="2">Whole larva</tissue>
    </source>
</reference>
<keyword evidence="3" id="KW-1185">Reference proteome</keyword>
<dbReference type="PANTHER" id="PTHR34609">
    <property type="entry name" value="GEO08273P1-RELATED"/>
    <property type="match status" value="1"/>
</dbReference>